<comment type="subcellular location">
    <subcellularLocation>
        <location evidence="1">Cell outer membrane</location>
        <topology evidence="1">Multi-pass membrane protein</topology>
    </subcellularLocation>
</comment>
<dbReference type="InterPro" id="IPR036942">
    <property type="entry name" value="Beta-barrel_TonB_sf"/>
</dbReference>
<evidence type="ECO:0000256" key="5">
    <source>
        <dbReference type="ARBA" id="ARBA00022729"/>
    </source>
</evidence>
<keyword evidence="3" id="KW-1134">Transmembrane beta strand</keyword>
<protein>
    <recommendedName>
        <fullName evidence="11">CarboxypepD_reg-like domain-containing protein</fullName>
    </recommendedName>
</protein>
<comment type="caution">
    <text evidence="9">The sequence shown here is derived from an EMBL/GenBank/DDBJ whole genome shotgun (WGS) entry which is preliminary data.</text>
</comment>
<dbReference type="InterPro" id="IPR008969">
    <property type="entry name" value="CarboxyPept-like_regulatory"/>
</dbReference>
<keyword evidence="7" id="KW-0998">Cell outer membrane</keyword>
<name>A0A918SJH0_9FLAO</name>
<keyword evidence="4" id="KW-0812">Transmembrane</keyword>
<keyword evidence="5 8" id="KW-0732">Signal</keyword>
<reference evidence="9" key="2">
    <citation type="submission" date="2020-09" db="EMBL/GenBank/DDBJ databases">
        <authorList>
            <person name="Sun Q."/>
            <person name="Kim S."/>
        </authorList>
    </citation>
    <scope>NUCLEOTIDE SEQUENCE</scope>
    <source>
        <strain evidence="9">KCTC 12719</strain>
    </source>
</reference>
<evidence type="ECO:0000256" key="7">
    <source>
        <dbReference type="ARBA" id="ARBA00023237"/>
    </source>
</evidence>
<dbReference type="GO" id="GO:0044718">
    <property type="term" value="P:siderophore transmembrane transport"/>
    <property type="evidence" value="ECO:0007669"/>
    <property type="project" value="TreeGrafter"/>
</dbReference>
<organism evidence="9 10">
    <name type="scientific">Salinimicrobium marinum</name>
    <dbReference type="NCBI Taxonomy" id="680283"/>
    <lineage>
        <taxon>Bacteria</taxon>
        <taxon>Pseudomonadati</taxon>
        <taxon>Bacteroidota</taxon>
        <taxon>Flavobacteriia</taxon>
        <taxon>Flavobacteriales</taxon>
        <taxon>Flavobacteriaceae</taxon>
        <taxon>Salinimicrobium</taxon>
    </lineage>
</organism>
<evidence type="ECO:0000256" key="6">
    <source>
        <dbReference type="ARBA" id="ARBA00023136"/>
    </source>
</evidence>
<keyword evidence="6" id="KW-0472">Membrane</keyword>
<dbReference type="SUPFAM" id="SSF56935">
    <property type="entry name" value="Porins"/>
    <property type="match status" value="1"/>
</dbReference>
<dbReference type="Proteomes" id="UP000610456">
    <property type="component" value="Unassembled WGS sequence"/>
</dbReference>
<accession>A0A918SJH0</accession>
<evidence type="ECO:0000256" key="8">
    <source>
        <dbReference type="SAM" id="SignalP"/>
    </source>
</evidence>
<evidence type="ECO:0000256" key="3">
    <source>
        <dbReference type="ARBA" id="ARBA00022452"/>
    </source>
</evidence>
<proteinExistence type="predicted"/>
<evidence type="ECO:0000313" key="10">
    <source>
        <dbReference type="Proteomes" id="UP000610456"/>
    </source>
</evidence>
<dbReference type="AlphaFoldDB" id="A0A918SJH0"/>
<keyword evidence="2" id="KW-0813">Transport</keyword>
<dbReference type="PANTHER" id="PTHR30069:SF29">
    <property type="entry name" value="HEMOGLOBIN AND HEMOGLOBIN-HAPTOGLOBIN-BINDING PROTEIN 1-RELATED"/>
    <property type="match status" value="1"/>
</dbReference>
<gene>
    <name evidence="9" type="ORF">GCM10007103_32040</name>
</gene>
<dbReference type="EMBL" id="BMXB01000019">
    <property type="protein sequence ID" value="GHA48680.1"/>
    <property type="molecule type" value="Genomic_DNA"/>
</dbReference>
<reference evidence="9" key="1">
    <citation type="journal article" date="2014" name="Int. J. Syst. Evol. Microbiol.">
        <title>Complete genome sequence of Corynebacterium casei LMG S-19264T (=DSM 44701T), isolated from a smear-ripened cheese.</title>
        <authorList>
            <consortium name="US DOE Joint Genome Institute (JGI-PGF)"/>
            <person name="Walter F."/>
            <person name="Albersmeier A."/>
            <person name="Kalinowski J."/>
            <person name="Ruckert C."/>
        </authorList>
    </citation>
    <scope>NUCLEOTIDE SEQUENCE</scope>
    <source>
        <strain evidence="9">KCTC 12719</strain>
    </source>
</reference>
<dbReference type="GO" id="GO:0009279">
    <property type="term" value="C:cell outer membrane"/>
    <property type="evidence" value="ECO:0007669"/>
    <property type="project" value="UniProtKB-SubCell"/>
</dbReference>
<dbReference type="Gene3D" id="2.40.170.20">
    <property type="entry name" value="TonB-dependent receptor, beta-barrel domain"/>
    <property type="match status" value="1"/>
</dbReference>
<dbReference type="InterPro" id="IPR039426">
    <property type="entry name" value="TonB-dep_rcpt-like"/>
</dbReference>
<evidence type="ECO:0000256" key="4">
    <source>
        <dbReference type="ARBA" id="ARBA00022692"/>
    </source>
</evidence>
<dbReference type="PANTHER" id="PTHR30069">
    <property type="entry name" value="TONB-DEPENDENT OUTER MEMBRANE RECEPTOR"/>
    <property type="match status" value="1"/>
</dbReference>
<evidence type="ECO:0000256" key="1">
    <source>
        <dbReference type="ARBA" id="ARBA00004571"/>
    </source>
</evidence>
<sequence length="901" mass="103632">MQLKNFPQMKLLLILVLFPLSEISSLNAQNAELKGIVQDSLQQPVPHTNLIATPLGEEGSITFAISDQQGRYRLDLIKDIAYGLEITHLGFSKGIDTVRIFENTTKDFTLYESTESLEEVIIEQQMAVVVKEDTITYRVEQFKTGEERKLREVLKKLPGVEVDREGNVTVNGKKVTKLMVEGRTFFTGGTKLGVNNIPADAVEEVEALDNYSEVAFLKGLDDSDKMALNIKLKEGKKKFMFGDLEAGAGIEDRYLLHPTLFYYSPKTAINVIGDFNNIGEKSFTMQDYIDFEGGYASLLEGTNSFSSIYNSDFARFLGQRDFTYNRKEFGAGSLSQEISPSLHLDAYSIVSGGKVETRTTNDITYLTETGFDEFRETTTENDVFFTLSKLKLRYQPDAETDVSYDALIKTSSGNAMQHILSQTPQAMHQTTTIQDPESLDISQFFEYNKQFSYKHTTTAIANYRYQDSENVNDWLFDRPVFSGIIPFVDEGDTFNLLQNTSTRSCNAHVDLKHYWVLNNLNHIYPNAGVNLLNQGYRTLDYQRLPGGNINSFQDSGFNNELDFQLLDAYAGFEYKMKRGDLIIKPGLTYHYFQWQVEQFEEEVVKRNKGVLLPALMMKYEFGSSENLNFNYNLKSNFSDASSYANRLRLISFNRLFRGNEELENELSHSLSLRYYKFNMYRGLFVNGNLNYTRRVNSIRSTNNIEGIDQISSLIYTDMPENTYFGAASMAKQIRKLKFTLSGTANFSEYSRIINNETIDYHSRNYSYTAKTETRFKKLPNLEVGFRQDFNNFKSDNFSNHFTLISPYANLDYDLLNDLILKGNYSYNYYENEGNKQVNRFQIGNASLFYNKEDNPWSFEIDVKNVFDVRYRNSNSFSEFLITDQRIFIQPRTILLKVGYKL</sequence>
<dbReference type="SUPFAM" id="SSF49464">
    <property type="entry name" value="Carboxypeptidase regulatory domain-like"/>
    <property type="match status" value="1"/>
</dbReference>
<dbReference type="GO" id="GO:0015344">
    <property type="term" value="F:siderophore uptake transmembrane transporter activity"/>
    <property type="evidence" value="ECO:0007669"/>
    <property type="project" value="TreeGrafter"/>
</dbReference>
<keyword evidence="10" id="KW-1185">Reference proteome</keyword>
<evidence type="ECO:0008006" key="11">
    <source>
        <dbReference type="Google" id="ProtNLM"/>
    </source>
</evidence>
<feature type="chain" id="PRO_5036973903" description="CarboxypepD_reg-like domain-containing protein" evidence="8">
    <location>
        <begin position="29"/>
        <end position="901"/>
    </location>
</feature>
<feature type="signal peptide" evidence="8">
    <location>
        <begin position="1"/>
        <end position="28"/>
    </location>
</feature>
<evidence type="ECO:0000313" key="9">
    <source>
        <dbReference type="EMBL" id="GHA48680.1"/>
    </source>
</evidence>
<evidence type="ECO:0000256" key="2">
    <source>
        <dbReference type="ARBA" id="ARBA00022448"/>
    </source>
</evidence>